<keyword evidence="3" id="KW-1185">Reference proteome</keyword>
<reference evidence="2 3" key="1">
    <citation type="submission" date="2021-11" db="EMBL/GenBank/DDBJ databases">
        <authorList>
            <person name="Oh E.-T."/>
            <person name="Kim S.-B."/>
        </authorList>
    </citation>
    <scope>NUCLEOTIDE SEQUENCE [LARGE SCALE GENOMIC DNA]</scope>
    <source>
        <strain evidence="2 3">MMS20-SJTN17</strain>
    </source>
</reference>
<evidence type="ECO:0000313" key="2">
    <source>
        <dbReference type="EMBL" id="MCC8405594.1"/>
    </source>
</evidence>
<comment type="caution">
    <text evidence="2">The sequence shown here is derived from an EMBL/GenBank/DDBJ whole genome shotgun (WGS) entry which is preliminary data.</text>
</comment>
<feature type="domain" description="BON" evidence="1">
    <location>
        <begin position="1"/>
        <end position="61"/>
    </location>
</feature>
<name>A0ABS8KLF2_9BURK</name>
<dbReference type="PROSITE" id="PS50914">
    <property type="entry name" value="BON"/>
    <property type="match status" value="1"/>
</dbReference>
<organism evidence="2 3">
    <name type="scientific">Paraburkholderia translucens</name>
    <dbReference type="NCBI Taxonomy" id="2886945"/>
    <lineage>
        <taxon>Bacteria</taxon>
        <taxon>Pseudomonadati</taxon>
        <taxon>Pseudomonadota</taxon>
        <taxon>Betaproteobacteria</taxon>
        <taxon>Burkholderiales</taxon>
        <taxon>Burkholderiaceae</taxon>
        <taxon>Paraburkholderia</taxon>
    </lineage>
</organism>
<dbReference type="Pfam" id="PF04972">
    <property type="entry name" value="BON"/>
    <property type="match status" value="1"/>
</dbReference>
<evidence type="ECO:0000259" key="1">
    <source>
        <dbReference type="PROSITE" id="PS50914"/>
    </source>
</evidence>
<protein>
    <submittedName>
        <fullName evidence="2">BON domain-containing protein</fullName>
    </submittedName>
</protein>
<dbReference type="Proteomes" id="UP001430614">
    <property type="component" value="Unassembled WGS sequence"/>
</dbReference>
<sequence length="64" mass="6336">MRKALVKAGGVNMSPVLVLANAGAVTLIGAVPDEAQIDIAQQHAQAVAGVSSVASRLTLATAGR</sequence>
<evidence type="ECO:0000313" key="3">
    <source>
        <dbReference type="Proteomes" id="UP001430614"/>
    </source>
</evidence>
<proteinExistence type="predicted"/>
<dbReference type="InterPro" id="IPR007055">
    <property type="entry name" value="BON_dom"/>
</dbReference>
<accession>A0ABS8KLF2</accession>
<dbReference type="EMBL" id="JAJITC010000022">
    <property type="protein sequence ID" value="MCC8405594.1"/>
    <property type="molecule type" value="Genomic_DNA"/>
</dbReference>
<dbReference type="Gene3D" id="3.30.1340.30">
    <property type="match status" value="1"/>
</dbReference>
<gene>
    <name evidence="2" type="ORF">LJ655_27680</name>
</gene>